<reference evidence="2 4" key="1">
    <citation type="submission" date="2019-07" db="EMBL/GenBank/DDBJ databases">
        <title>Whole genome shotgun sequence of Cellulomonas hominis NBRC 16055.</title>
        <authorList>
            <person name="Hosoyama A."/>
            <person name="Uohara A."/>
            <person name="Ohji S."/>
            <person name="Ichikawa N."/>
        </authorList>
    </citation>
    <scope>NUCLEOTIDE SEQUENCE [LARGE SCALE GENOMIC DNA]</scope>
    <source>
        <strain evidence="2 4">NBRC 16055</strain>
    </source>
</reference>
<feature type="region of interest" description="Disordered" evidence="1">
    <location>
        <begin position="29"/>
        <end position="60"/>
    </location>
</feature>
<dbReference type="Proteomes" id="UP000321723">
    <property type="component" value="Unassembled WGS sequence"/>
</dbReference>
<evidence type="ECO:0000313" key="2">
    <source>
        <dbReference type="EMBL" id="GEL47465.1"/>
    </source>
</evidence>
<evidence type="ECO:0000313" key="5">
    <source>
        <dbReference type="Proteomes" id="UP000564629"/>
    </source>
</evidence>
<dbReference type="EMBL" id="BJVQ01000038">
    <property type="protein sequence ID" value="GEL47465.1"/>
    <property type="molecule type" value="Genomic_DNA"/>
</dbReference>
<keyword evidence="4" id="KW-1185">Reference proteome</keyword>
<dbReference type="Proteomes" id="UP000564629">
    <property type="component" value="Unassembled WGS sequence"/>
</dbReference>
<sequence>MMFRWVCALSLSRVPSEPDRLVRVVLARASADPGARPPHQTPAGTAGGRRARGTVVQDDS</sequence>
<organism evidence="2 4">
    <name type="scientific">Cellulomonas hominis</name>
    <dbReference type="NCBI Taxonomy" id="156981"/>
    <lineage>
        <taxon>Bacteria</taxon>
        <taxon>Bacillati</taxon>
        <taxon>Actinomycetota</taxon>
        <taxon>Actinomycetes</taxon>
        <taxon>Micrococcales</taxon>
        <taxon>Cellulomonadaceae</taxon>
        <taxon>Cellulomonas</taxon>
    </lineage>
</organism>
<dbReference type="EMBL" id="JACHDN010000001">
    <property type="protein sequence ID" value="MBB5473739.1"/>
    <property type="molecule type" value="Genomic_DNA"/>
</dbReference>
<proteinExistence type="predicted"/>
<name>A0A511FDZ0_9CELL</name>
<evidence type="ECO:0000256" key="1">
    <source>
        <dbReference type="SAM" id="MobiDB-lite"/>
    </source>
</evidence>
<dbReference type="AlphaFoldDB" id="A0A511FDZ0"/>
<protein>
    <submittedName>
        <fullName evidence="2">Uncharacterized protein</fullName>
    </submittedName>
</protein>
<accession>A0A511FDZ0</accession>
<reference evidence="3 5" key="2">
    <citation type="submission" date="2020-08" db="EMBL/GenBank/DDBJ databases">
        <title>Sequencing the genomes of 1000 actinobacteria strains.</title>
        <authorList>
            <person name="Klenk H.-P."/>
        </authorList>
    </citation>
    <scope>NUCLEOTIDE SEQUENCE [LARGE SCALE GENOMIC DNA]</scope>
    <source>
        <strain evidence="3 5">DSM 9581</strain>
    </source>
</reference>
<evidence type="ECO:0000313" key="4">
    <source>
        <dbReference type="Proteomes" id="UP000321723"/>
    </source>
</evidence>
<evidence type="ECO:0000313" key="3">
    <source>
        <dbReference type="EMBL" id="MBB5473739.1"/>
    </source>
</evidence>
<gene>
    <name evidence="2" type="ORF">CHO01_25810</name>
    <name evidence="3" type="ORF">HNR08_002475</name>
</gene>
<comment type="caution">
    <text evidence="2">The sequence shown here is derived from an EMBL/GenBank/DDBJ whole genome shotgun (WGS) entry which is preliminary data.</text>
</comment>